<dbReference type="PROSITE" id="PS51318">
    <property type="entry name" value="TAT"/>
    <property type="match status" value="1"/>
</dbReference>
<dbReference type="Proteomes" id="UP000515708">
    <property type="component" value="Chromosome"/>
</dbReference>
<name>A0A7D7WFJ4_9MICO</name>
<dbReference type="InterPro" id="IPR006311">
    <property type="entry name" value="TAT_signal"/>
</dbReference>
<dbReference type="NCBIfam" id="NF033766">
    <property type="entry name" value="choice_anch_G"/>
    <property type="match status" value="1"/>
</dbReference>
<dbReference type="InterPro" id="IPR047900">
    <property type="entry name" value="Choice_anch_G"/>
</dbReference>
<feature type="chain" id="PRO_5027900450" evidence="1">
    <location>
        <begin position="42"/>
        <end position="543"/>
    </location>
</feature>
<keyword evidence="1" id="KW-0732">Signal</keyword>
<dbReference type="EMBL" id="CP043732">
    <property type="protein sequence ID" value="QMU97392.1"/>
    <property type="molecule type" value="Genomic_DNA"/>
</dbReference>
<feature type="signal peptide" evidence="1">
    <location>
        <begin position="1"/>
        <end position="41"/>
    </location>
</feature>
<organism evidence="2 3">
    <name type="scientific">Microbacterium esteraromaticum</name>
    <dbReference type="NCBI Taxonomy" id="57043"/>
    <lineage>
        <taxon>Bacteria</taxon>
        <taxon>Bacillati</taxon>
        <taxon>Actinomycetota</taxon>
        <taxon>Actinomycetes</taxon>
        <taxon>Micrococcales</taxon>
        <taxon>Microbacteriaceae</taxon>
        <taxon>Microbacterium</taxon>
    </lineage>
</organism>
<dbReference type="AlphaFoldDB" id="A0A7D7WFJ4"/>
<dbReference type="RefSeq" id="WP_182252390.1">
    <property type="nucleotide sequence ID" value="NZ_CP043732.1"/>
</dbReference>
<accession>A0A7D7WFJ4</accession>
<evidence type="ECO:0000313" key="3">
    <source>
        <dbReference type="Proteomes" id="UP000515708"/>
    </source>
</evidence>
<evidence type="ECO:0000256" key="1">
    <source>
        <dbReference type="SAM" id="SignalP"/>
    </source>
</evidence>
<evidence type="ECO:0000313" key="2">
    <source>
        <dbReference type="EMBL" id="QMU97392.1"/>
    </source>
</evidence>
<sequence>MVEATLDSVNPPSGLSRRTVMKGAAWTVPALMVATAAPAYAASPQFCAPVGTKFDAQARGRMVSGAIGGVNLDAIASVNGAHATAFGTTATDTESSALSVTALQALTLNFGTLTGAVSNLLDLTTGQNAGALNQFARANESVGGPTLADVGASGAVNQDSGALTLNNSSPNPPELGSVDLRSLLAQLTGNTAAANLVASVSDLKLRIGASAGRTSYDSLCVTPAPGELTRDYLIAYLRLVIQTAVVGQLIGGISTGLNGTTISVSTQALLDALKPIPVLGPIIAGVGAALATVNSTITVNTAQLTQQSIPNAPNAALAVHPSEGTITLDVASLLGGAYTGDISEWLNSRGPNTRLFVDAGLPAGGIAAVLDQWVNALVDRLTQLATVDITITAVGIVRIRVQGTLADLLAGNGTVAVEVPNLLPPFGWTPLAGVNLGAVAAAVGGVVRGAIAALFNSQTGALRGTLDVLNVLLSNLFSVLSGVLAITVNAQNSAGGTVPAYYQAITPVGRYDVAALHLELLGVAGGLLNLSVARGSSGENNAR</sequence>
<gene>
    <name evidence="2" type="ORF">FVO59_09315</name>
</gene>
<protein>
    <submittedName>
        <fullName evidence="2">Choice-of-anchor G family protein</fullName>
    </submittedName>
</protein>
<proteinExistence type="predicted"/>
<reference evidence="2 3" key="1">
    <citation type="journal article" date="2020" name="Front. Microbiol.">
        <title>Design of Bacterial Strain-Specific qPCR Assays Using NGS Data and Publicly Available Resources and Its Application to Track Biocontrol Strains.</title>
        <authorList>
            <person name="Hernandez I."/>
            <person name="Sant C."/>
            <person name="Martinez R."/>
            <person name="Fernandez C."/>
        </authorList>
    </citation>
    <scope>NUCLEOTIDE SEQUENCE [LARGE SCALE GENOMIC DNA]</scope>
    <source>
        <strain evidence="2 3">B24</strain>
    </source>
</reference>